<protein>
    <recommendedName>
        <fullName evidence="4">DUF3035 domain-containing protein</fullName>
    </recommendedName>
</protein>
<name>A0ABU2HTL1_9RHOB</name>
<keyword evidence="3" id="KW-1185">Reference proteome</keyword>
<comment type="caution">
    <text evidence="2">The sequence shown here is derived from an EMBL/GenBank/DDBJ whole genome shotgun (WGS) entry which is preliminary data.</text>
</comment>
<feature type="compositionally biased region" description="Low complexity" evidence="1">
    <location>
        <begin position="99"/>
        <end position="116"/>
    </location>
</feature>
<dbReference type="PROSITE" id="PS51257">
    <property type="entry name" value="PROKAR_LIPOPROTEIN"/>
    <property type="match status" value="1"/>
</dbReference>
<accession>A0ABU2HTL1</accession>
<evidence type="ECO:0000256" key="1">
    <source>
        <dbReference type="SAM" id="MobiDB-lite"/>
    </source>
</evidence>
<evidence type="ECO:0000313" key="3">
    <source>
        <dbReference type="Proteomes" id="UP001269144"/>
    </source>
</evidence>
<evidence type="ECO:0008006" key="4">
    <source>
        <dbReference type="Google" id="ProtNLM"/>
    </source>
</evidence>
<organism evidence="2 3">
    <name type="scientific">Paracoccus aurantius</name>
    <dbReference type="NCBI Taxonomy" id="3073814"/>
    <lineage>
        <taxon>Bacteria</taxon>
        <taxon>Pseudomonadati</taxon>
        <taxon>Pseudomonadota</taxon>
        <taxon>Alphaproteobacteria</taxon>
        <taxon>Rhodobacterales</taxon>
        <taxon>Paracoccaceae</taxon>
        <taxon>Paracoccus</taxon>
    </lineage>
</organism>
<evidence type="ECO:0000313" key="2">
    <source>
        <dbReference type="EMBL" id="MDS9468386.1"/>
    </source>
</evidence>
<reference evidence="3" key="1">
    <citation type="submission" date="2023-07" db="EMBL/GenBank/DDBJ databases">
        <title>Paracoccus sp. MBLB3053 whole genome sequence.</title>
        <authorList>
            <person name="Hwang C.Y."/>
            <person name="Cho E.-S."/>
            <person name="Seo M.-J."/>
        </authorList>
    </citation>
    <scope>NUCLEOTIDE SEQUENCE [LARGE SCALE GENOMIC DNA]</scope>
    <source>
        <strain evidence="3">MBLB3053</strain>
    </source>
</reference>
<dbReference type="Proteomes" id="UP001269144">
    <property type="component" value="Unassembled WGS sequence"/>
</dbReference>
<gene>
    <name evidence="2" type="ORF">RGQ15_12490</name>
</gene>
<sequence>MMTAARIGLALAMLTLAGCDDRMGDYPALLPTEQMLAEPTLPGHAADASTDPAAVSGELRGRAAALSTSTPETVETGLTGPAGNRKSAIAGGQGTGPDAELSSRAAALRARAAELSKTSLDGCPDGAASCPDADTPTASE</sequence>
<proteinExistence type="predicted"/>
<feature type="region of interest" description="Disordered" evidence="1">
    <location>
        <begin position="41"/>
        <end position="140"/>
    </location>
</feature>
<dbReference type="RefSeq" id="WP_311160584.1">
    <property type="nucleotide sequence ID" value="NZ_JAVQLW010000001.1"/>
</dbReference>
<dbReference type="EMBL" id="JAVQLW010000001">
    <property type="protein sequence ID" value="MDS9468386.1"/>
    <property type="molecule type" value="Genomic_DNA"/>
</dbReference>